<proteinExistence type="predicted"/>
<gene>
    <name evidence="1" type="ORF">OWV82_010218</name>
</gene>
<reference evidence="1 2" key="1">
    <citation type="journal article" date="2023" name="Science">
        <title>Complex scaffold remodeling in plant triterpene biosynthesis.</title>
        <authorList>
            <person name="De La Pena R."/>
            <person name="Hodgson H."/>
            <person name="Liu J.C."/>
            <person name="Stephenson M.J."/>
            <person name="Martin A.C."/>
            <person name="Owen C."/>
            <person name="Harkess A."/>
            <person name="Leebens-Mack J."/>
            <person name="Jimenez L.E."/>
            <person name="Osbourn A."/>
            <person name="Sattely E.S."/>
        </authorList>
    </citation>
    <scope>NUCLEOTIDE SEQUENCE [LARGE SCALE GENOMIC DNA]</scope>
    <source>
        <strain evidence="2">cv. JPN11</strain>
        <tissue evidence="1">Leaf</tissue>
    </source>
</reference>
<evidence type="ECO:0000313" key="2">
    <source>
        <dbReference type="Proteomes" id="UP001164539"/>
    </source>
</evidence>
<evidence type="ECO:0000313" key="1">
    <source>
        <dbReference type="EMBL" id="KAJ4718552.1"/>
    </source>
</evidence>
<organism evidence="1 2">
    <name type="scientific">Melia azedarach</name>
    <name type="common">Chinaberry tree</name>
    <dbReference type="NCBI Taxonomy" id="155640"/>
    <lineage>
        <taxon>Eukaryota</taxon>
        <taxon>Viridiplantae</taxon>
        <taxon>Streptophyta</taxon>
        <taxon>Embryophyta</taxon>
        <taxon>Tracheophyta</taxon>
        <taxon>Spermatophyta</taxon>
        <taxon>Magnoliopsida</taxon>
        <taxon>eudicotyledons</taxon>
        <taxon>Gunneridae</taxon>
        <taxon>Pentapetalae</taxon>
        <taxon>rosids</taxon>
        <taxon>malvids</taxon>
        <taxon>Sapindales</taxon>
        <taxon>Meliaceae</taxon>
        <taxon>Melia</taxon>
    </lineage>
</organism>
<accession>A0ACC1Y4B4</accession>
<dbReference type="Proteomes" id="UP001164539">
    <property type="component" value="Chromosome 5"/>
</dbReference>
<name>A0ACC1Y4B4_MELAZ</name>
<protein>
    <submittedName>
        <fullName evidence="1">Leucine-rich receptor-like kinase family protein</fullName>
    </submittedName>
</protein>
<keyword evidence="2" id="KW-1185">Reference proteome</keyword>
<sequence length="961" mass="107017">MSSKLFQIFFLFLFSVILFQLEAGVADSNSRIRCIVEEREALLEFKQSLVDESGVLSSWGREDEKRDCCQWRGVRCSNYTGNIIVLNLQVPEDSPNRTLNKGTISPALLKLHHLRKLDLSYNDFSGSPIPEFIGSFSKLRYLSLCAAVFAGPIPPQIGNLTRLKYLDLKENELFSVGSVEWLSHLSFLRYLGMSSNNLSKSNGWAQVITKLPSLQTFDLTECNLPPVIPSSLLHLNHSSSLEAIFISHNNLTGSSIYPWLFNISSNLIDLDLSFNLLEGSIPDAFEQMVSLRSLSLSWNEFDNGIPKFFGNMCRIDMFDFNSNKLKGQFSEYIQNLSCGCAKNSIEELYLARNQIVGSMPDLSRFSSLVALDLSQNRLNGTITKSIGQLFNLLHLNLRENSLEGVISEAFFSNLSNLYLLQLGGNSLTLDFSHDWVPPFQLNSIGLSSCKMGPHFPKWLRTQSGISILDISNAGISDTVPDWFWDISSGLRQLNISHNQIKGKLPQLSLGFDSYGGPGIDVSSNHFEGPIPPLPSHAYFLNLAKNKFSGSISFLCSFSGHNLVYLDLSSNLLSGNLPDCWMQLDSLAILILANNNFSGKVPDSMSFLYNIETLSLYDNKLTGELPSFLKNFSRLRHMDFGRNELSGEIPTWIGASLPNLVIISLQSNKFHGSIPSQLCHLAHIQILDLSLNSLSGTIPKCFKNFTAMAQERSSNPTIAFSYNSSSLVYPYTNYSYYANAILTWKGSEYEYKTTLGLVKSLDLSSNQFSGAFPEEITDLVGLIALNLSRNNLTGHISPKIGQLKSLDFLDLSRNKFFGEIPSSLSQLNRLGVMDLSYNNLSGKIPSGTQLQSFNASVYAGNRELCGLPLPNMCPGEEPAQGPVITRGTEDASIAEEEDQIITLGFYVSMIVGFIAAFWVVCGTLMLNSSWRYAYFSFLTSIKDWFYVKAAVNIAKLKRRLRN</sequence>
<comment type="caution">
    <text evidence="1">The sequence shown here is derived from an EMBL/GenBank/DDBJ whole genome shotgun (WGS) entry which is preliminary data.</text>
</comment>
<dbReference type="EMBL" id="CM051398">
    <property type="protein sequence ID" value="KAJ4718552.1"/>
    <property type="molecule type" value="Genomic_DNA"/>
</dbReference>